<dbReference type="OrthoDB" id="142078at2"/>
<keyword evidence="7 14" id="KW-0418">Kinase</keyword>
<organism evidence="14 15">
    <name type="scientific">Tetzosporium hominis</name>
    <dbReference type="NCBI Taxonomy" id="2020506"/>
    <lineage>
        <taxon>Bacteria</taxon>
        <taxon>Bacillati</taxon>
        <taxon>Bacillota</taxon>
        <taxon>Bacilli</taxon>
        <taxon>Bacillales</taxon>
        <taxon>Caryophanaceae</taxon>
        <taxon>Tetzosporium</taxon>
    </lineage>
</organism>
<dbReference type="PANTHER" id="PTHR12358:SF106">
    <property type="entry name" value="LIPID KINASE YEGS"/>
    <property type="match status" value="1"/>
</dbReference>
<keyword evidence="10" id="KW-0443">Lipid metabolism</keyword>
<evidence type="ECO:0000256" key="8">
    <source>
        <dbReference type="ARBA" id="ARBA00022840"/>
    </source>
</evidence>
<gene>
    <name evidence="14" type="ORF">CF394_09345</name>
</gene>
<dbReference type="Pfam" id="PF00781">
    <property type="entry name" value="DAGK_cat"/>
    <property type="match status" value="1"/>
</dbReference>
<evidence type="ECO:0000256" key="10">
    <source>
        <dbReference type="ARBA" id="ARBA00023098"/>
    </source>
</evidence>
<keyword evidence="3" id="KW-0444">Lipid biosynthesis</keyword>
<dbReference type="RefSeq" id="WP_094943209.1">
    <property type="nucleotide sequence ID" value="NZ_NOKQ01000217.1"/>
</dbReference>
<evidence type="ECO:0000256" key="11">
    <source>
        <dbReference type="ARBA" id="ARBA00023209"/>
    </source>
</evidence>
<evidence type="ECO:0000256" key="5">
    <source>
        <dbReference type="ARBA" id="ARBA00022723"/>
    </source>
</evidence>
<evidence type="ECO:0000256" key="4">
    <source>
        <dbReference type="ARBA" id="ARBA00022679"/>
    </source>
</evidence>
<keyword evidence="6" id="KW-0547">Nucleotide-binding</keyword>
<keyword evidence="4" id="KW-0808">Transferase</keyword>
<dbReference type="SUPFAM" id="SSF111331">
    <property type="entry name" value="NAD kinase/diacylglycerol kinase-like"/>
    <property type="match status" value="1"/>
</dbReference>
<keyword evidence="5" id="KW-0479">Metal-binding</keyword>
<evidence type="ECO:0000256" key="6">
    <source>
        <dbReference type="ARBA" id="ARBA00022741"/>
    </source>
</evidence>
<accession>A0A264W309</accession>
<reference evidence="14 15" key="1">
    <citation type="submission" date="2017-07" db="EMBL/GenBank/DDBJ databases">
        <title>Tetzosporium hominis gen.nov. sp.nov.</title>
        <authorList>
            <person name="Tetz G."/>
            <person name="Tetz V."/>
        </authorList>
    </citation>
    <scope>NUCLEOTIDE SEQUENCE [LARGE SCALE GENOMIC DNA]</scope>
    <source>
        <strain evidence="14 15">VT-49</strain>
    </source>
</reference>
<keyword evidence="12" id="KW-1208">Phospholipid metabolism</keyword>
<dbReference type="Proteomes" id="UP000217065">
    <property type="component" value="Unassembled WGS sequence"/>
</dbReference>
<evidence type="ECO:0000256" key="1">
    <source>
        <dbReference type="ARBA" id="ARBA00001946"/>
    </source>
</evidence>
<evidence type="ECO:0000256" key="9">
    <source>
        <dbReference type="ARBA" id="ARBA00022842"/>
    </source>
</evidence>
<dbReference type="InterPro" id="IPR045540">
    <property type="entry name" value="YegS/DAGK_C"/>
</dbReference>
<name>A0A264W309_9BACL</name>
<dbReference type="Pfam" id="PF19279">
    <property type="entry name" value="YegS_C"/>
    <property type="match status" value="1"/>
</dbReference>
<dbReference type="PROSITE" id="PS50146">
    <property type="entry name" value="DAGK"/>
    <property type="match status" value="1"/>
</dbReference>
<dbReference type="EMBL" id="NOKQ01000217">
    <property type="protein sequence ID" value="OZS77949.1"/>
    <property type="molecule type" value="Genomic_DNA"/>
</dbReference>
<dbReference type="NCBIfam" id="TIGR00147">
    <property type="entry name" value="YegS/Rv2252/BmrU family lipid kinase"/>
    <property type="match status" value="1"/>
</dbReference>
<evidence type="ECO:0000256" key="3">
    <source>
        <dbReference type="ARBA" id="ARBA00022516"/>
    </source>
</evidence>
<dbReference type="InterPro" id="IPR005218">
    <property type="entry name" value="Diacylglycerol/lipid_kinase"/>
</dbReference>
<proteinExistence type="inferred from homology"/>
<evidence type="ECO:0000256" key="7">
    <source>
        <dbReference type="ARBA" id="ARBA00022777"/>
    </source>
</evidence>
<keyword evidence="11" id="KW-0594">Phospholipid biosynthesis</keyword>
<evidence type="ECO:0000259" key="13">
    <source>
        <dbReference type="PROSITE" id="PS50146"/>
    </source>
</evidence>
<dbReference type="InterPro" id="IPR017438">
    <property type="entry name" value="ATP-NAD_kinase_N"/>
</dbReference>
<dbReference type="PANTHER" id="PTHR12358">
    <property type="entry name" value="SPHINGOSINE KINASE"/>
    <property type="match status" value="1"/>
</dbReference>
<dbReference type="Gene3D" id="3.40.50.10330">
    <property type="entry name" value="Probable inorganic polyphosphate/atp-NAD kinase, domain 1"/>
    <property type="match status" value="1"/>
</dbReference>
<evidence type="ECO:0000313" key="14">
    <source>
        <dbReference type="EMBL" id="OZS77949.1"/>
    </source>
</evidence>
<evidence type="ECO:0000313" key="15">
    <source>
        <dbReference type="Proteomes" id="UP000217065"/>
    </source>
</evidence>
<dbReference type="InterPro" id="IPR001206">
    <property type="entry name" value="Diacylglycerol_kinase_cat_dom"/>
</dbReference>
<comment type="similarity">
    <text evidence="2">Belongs to the diacylglycerol/lipid kinase family.</text>
</comment>
<dbReference type="GO" id="GO:0008654">
    <property type="term" value="P:phospholipid biosynthetic process"/>
    <property type="evidence" value="ECO:0007669"/>
    <property type="project" value="UniProtKB-KW"/>
</dbReference>
<dbReference type="AlphaFoldDB" id="A0A264W309"/>
<dbReference type="SMART" id="SM00046">
    <property type="entry name" value="DAGKc"/>
    <property type="match status" value="1"/>
</dbReference>
<dbReference type="GO" id="GO:0004143">
    <property type="term" value="F:ATP-dependent diacylglycerol kinase activity"/>
    <property type="evidence" value="ECO:0007669"/>
    <property type="project" value="TreeGrafter"/>
</dbReference>
<comment type="caution">
    <text evidence="14">The sequence shown here is derived from an EMBL/GenBank/DDBJ whole genome shotgun (WGS) entry which is preliminary data.</text>
</comment>
<keyword evidence="15" id="KW-1185">Reference proteome</keyword>
<comment type="cofactor">
    <cofactor evidence="1">
        <name>Mg(2+)</name>
        <dbReference type="ChEBI" id="CHEBI:18420"/>
    </cofactor>
</comment>
<protein>
    <submittedName>
        <fullName evidence="14">Diacylglycerol kinase</fullName>
    </submittedName>
</protein>
<dbReference type="GO" id="GO:0005886">
    <property type="term" value="C:plasma membrane"/>
    <property type="evidence" value="ECO:0007669"/>
    <property type="project" value="TreeGrafter"/>
</dbReference>
<dbReference type="GO" id="GO:0005524">
    <property type="term" value="F:ATP binding"/>
    <property type="evidence" value="ECO:0007669"/>
    <property type="project" value="UniProtKB-KW"/>
</dbReference>
<dbReference type="InterPro" id="IPR016064">
    <property type="entry name" value="NAD/diacylglycerol_kinase_sf"/>
</dbReference>
<evidence type="ECO:0000256" key="2">
    <source>
        <dbReference type="ARBA" id="ARBA00005983"/>
    </source>
</evidence>
<keyword evidence="9" id="KW-0460">Magnesium</keyword>
<feature type="domain" description="DAGKc" evidence="13">
    <location>
        <begin position="1"/>
        <end position="131"/>
    </location>
</feature>
<sequence>MKKAVLIYNPSSGKELASEYKDRVVEVVTSMQYEVEVKETQGPKDATRFAAQACEQRVDFVIGMGGDGTINEIVNGLAEQQHMPLFSFIPLGTVNDFARALGIPLDPEEAIEALKVGKEQRADIGKLGNDYFMNIVAIGEIASKVADTSIESKTRLGPLAYLLEGTKAILQDNEVSMKISYDEGEWEGDITLVLIALTNSVGGFERLAPDAEVDDGFLHVFIIHESGIPGFLRVGTKLLQGKIAEDDGVDYIRTKKVHIETSQELFCNVDGDEGTCTPVDIQVLAQHLRVLVPEKLENN</sequence>
<keyword evidence="8" id="KW-0067">ATP-binding</keyword>
<evidence type="ECO:0000256" key="12">
    <source>
        <dbReference type="ARBA" id="ARBA00023264"/>
    </source>
</evidence>
<dbReference type="InterPro" id="IPR050187">
    <property type="entry name" value="Lipid_Phosphate_FormReg"/>
</dbReference>
<dbReference type="GO" id="GO:0046872">
    <property type="term" value="F:metal ion binding"/>
    <property type="evidence" value="ECO:0007669"/>
    <property type="project" value="UniProtKB-KW"/>
</dbReference>
<dbReference type="Gene3D" id="2.60.200.40">
    <property type="match status" value="1"/>
</dbReference>